<reference evidence="3 4" key="1">
    <citation type="submission" date="2023-07" db="EMBL/GenBank/DDBJ databases">
        <title>Sorghum-associated microbial communities from plants grown in Nebraska, USA.</title>
        <authorList>
            <person name="Schachtman D."/>
        </authorList>
    </citation>
    <scope>NUCLEOTIDE SEQUENCE [LARGE SCALE GENOMIC DNA]</scope>
    <source>
        <strain evidence="3 4">BE248</strain>
    </source>
</reference>
<dbReference type="PANTHER" id="PTHR37313:SF4">
    <property type="entry name" value="CONSERVED MEMBRANE PROTEIN-RELATED"/>
    <property type="match status" value="1"/>
</dbReference>
<keyword evidence="2" id="KW-0812">Transmembrane</keyword>
<protein>
    <submittedName>
        <fullName evidence="3">Uncharacterized protein YlxW (UPF0749 family)</fullName>
    </submittedName>
</protein>
<dbReference type="Gene3D" id="3.30.70.1880">
    <property type="entry name" value="Protein of unknown function DUF881"/>
    <property type="match status" value="1"/>
</dbReference>
<evidence type="ECO:0000313" key="3">
    <source>
        <dbReference type="EMBL" id="MDR7085493.1"/>
    </source>
</evidence>
<gene>
    <name evidence="3" type="ORF">J2X11_000332</name>
</gene>
<accession>A0ABU1UJY8</accession>
<organism evidence="3 4">
    <name type="scientific">Aeromicrobium panaciterrae</name>
    <dbReference type="NCBI Taxonomy" id="363861"/>
    <lineage>
        <taxon>Bacteria</taxon>
        <taxon>Bacillati</taxon>
        <taxon>Actinomycetota</taxon>
        <taxon>Actinomycetes</taxon>
        <taxon>Propionibacteriales</taxon>
        <taxon>Nocardioidaceae</taxon>
        <taxon>Aeromicrobium</taxon>
    </lineage>
</organism>
<dbReference type="RefSeq" id="WP_309965909.1">
    <property type="nucleotide sequence ID" value="NZ_JAVDWH010000001.1"/>
</dbReference>
<evidence type="ECO:0000313" key="4">
    <source>
        <dbReference type="Proteomes" id="UP001257739"/>
    </source>
</evidence>
<comment type="caution">
    <text evidence="3">The sequence shown here is derived from an EMBL/GenBank/DDBJ whole genome shotgun (WGS) entry which is preliminary data.</text>
</comment>
<dbReference type="EMBL" id="JAVDWH010000001">
    <property type="protein sequence ID" value="MDR7085493.1"/>
    <property type="molecule type" value="Genomic_DNA"/>
</dbReference>
<dbReference type="Proteomes" id="UP001257739">
    <property type="component" value="Unassembled WGS sequence"/>
</dbReference>
<evidence type="ECO:0000256" key="1">
    <source>
        <dbReference type="ARBA" id="ARBA00009108"/>
    </source>
</evidence>
<sequence>MARVGKHERQSWTLAVLSICVVAGFLFVAASINSDGTDLRPAGGDVGSLLKERSERIAHRRDDARELRSDIDSLSAGVSGAALDDYRDKVAKLEQPTGLTALHGPGIRVTLTDAPKSVDPEGVDPNLLVVHQQDIQAFVNALLVGGAEAVSLQGQRLISTTGIKCVGNTVVLDGVPYSPPYVIEAIGNKSTMNDELARSPETTSYRLYVQAYELGLKIETLEDIDMKPYGGPVSLEYARATSS</sequence>
<dbReference type="InterPro" id="IPR010273">
    <property type="entry name" value="DUF881"/>
</dbReference>
<dbReference type="PANTHER" id="PTHR37313">
    <property type="entry name" value="UPF0749 PROTEIN RV1825"/>
    <property type="match status" value="1"/>
</dbReference>
<keyword evidence="2" id="KW-0472">Membrane</keyword>
<comment type="similarity">
    <text evidence="1">Belongs to the UPF0749 family.</text>
</comment>
<feature type="transmembrane region" description="Helical" evidence="2">
    <location>
        <begin position="12"/>
        <end position="32"/>
    </location>
</feature>
<proteinExistence type="inferred from homology"/>
<dbReference type="Pfam" id="PF05949">
    <property type="entry name" value="DUF881"/>
    <property type="match status" value="1"/>
</dbReference>
<name>A0ABU1UJY8_9ACTN</name>
<keyword evidence="2" id="KW-1133">Transmembrane helix</keyword>
<keyword evidence="4" id="KW-1185">Reference proteome</keyword>
<evidence type="ECO:0000256" key="2">
    <source>
        <dbReference type="SAM" id="Phobius"/>
    </source>
</evidence>